<sequence length="89" mass="9762">MQSLEQIRAMSDDEVIALYNSIAPSTSPGVSFWADELERRSRERATAANTLLAAESHRLARRSYRLTWISSGTSIIALVVAIIAIVTGK</sequence>
<reference evidence="2 3" key="1">
    <citation type="submission" date="2021-01" db="EMBL/GenBank/DDBJ databases">
        <title>Sequencing the genomes of 1000 actinobacteria strains.</title>
        <authorList>
            <person name="Klenk H.-P."/>
        </authorList>
    </citation>
    <scope>NUCLEOTIDE SEQUENCE [LARGE SCALE GENOMIC DNA]</scope>
    <source>
        <strain evidence="2 3">DSM 13057</strain>
    </source>
</reference>
<comment type="caution">
    <text evidence="2">The sequence shown here is derived from an EMBL/GenBank/DDBJ whole genome shotgun (WGS) entry which is preliminary data.</text>
</comment>
<evidence type="ECO:0000313" key="2">
    <source>
        <dbReference type="EMBL" id="MBM7471710.1"/>
    </source>
</evidence>
<evidence type="ECO:0008006" key="4">
    <source>
        <dbReference type="Google" id="ProtNLM"/>
    </source>
</evidence>
<feature type="transmembrane region" description="Helical" evidence="1">
    <location>
        <begin position="66"/>
        <end position="86"/>
    </location>
</feature>
<name>A0ABS2L4P1_9MICO</name>
<keyword evidence="1" id="KW-0472">Membrane</keyword>
<keyword evidence="3" id="KW-1185">Reference proteome</keyword>
<evidence type="ECO:0000256" key="1">
    <source>
        <dbReference type="SAM" id="Phobius"/>
    </source>
</evidence>
<dbReference type="Proteomes" id="UP000776164">
    <property type="component" value="Unassembled WGS sequence"/>
</dbReference>
<accession>A0ABS2L4P1</accession>
<protein>
    <recommendedName>
        <fullName evidence="4">DUF3040 domain-containing protein</fullName>
    </recommendedName>
</protein>
<keyword evidence="1" id="KW-0812">Transmembrane</keyword>
<keyword evidence="1" id="KW-1133">Transmembrane helix</keyword>
<gene>
    <name evidence="2" type="ORF">JOE66_001344</name>
</gene>
<dbReference type="EMBL" id="JAFBBU010000001">
    <property type="protein sequence ID" value="MBM7471710.1"/>
    <property type="molecule type" value="Genomic_DNA"/>
</dbReference>
<organism evidence="2 3">
    <name type="scientific">Subtercola frigoramans</name>
    <dbReference type="NCBI Taxonomy" id="120298"/>
    <lineage>
        <taxon>Bacteria</taxon>
        <taxon>Bacillati</taxon>
        <taxon>Actinomycetota</taxon>
        <taxon>Actinomycetes</taxon>
        <taxon>Micrococcales</taxon>
        <taxon>Microbacteriaceae</taxon>
        <taxon>Subtercola</taxon>
    </lineage>
</organism>
<dbReference type="RefSeq" id="WP_205107894.1">
    <property type="nucleotide sequence ID" value="NZ_BAAAHT010000013.1"/>
</dbReference>
<evidence type="ECO:0000313" key="3">
    <source>
        <dbReference type="Proteomes" id="UP000776164"/>
    </source>
</evidence>
<proteinExistence type="predicted"/>